<dbReference type="EMBL" id="BLIO01000001">
    <property type="protein sequence ID" value="GFE13599.1"/>
    <property type="molecule type" value="Genomic_DNA"/>
</dbReference>
<feature type="transmembrane region" description="Helical" evidence="8">
    <location>
        <begin position="839"/>
        <end position="858"/>
    </location>
</feature>
<evidence type="ECO:0000256" key="1">
    <source>
        <dbReference type="ARBA" id="ARBA00004651"/>
    </source>
</evidence>
<comment type="similarity">
    <text evidence="6">Belongs to the ABC-4 integral membrane protein family.</text>
</comment>
<gene>
    <name evidence="11" type="ORF">Sgleb_16460</name>
</gene>
<comment type="caution">
    <text evidence="11">The sequence shown here is derived from an EMBL/GenBank/DDBJ whole genome shotgun (WGS) entry which is preliminary data.</text>
</comment>
<dbReference type="Pfam" id="PF12704">
    <property type="entry name" value="MacB_PCD"/>
    <property type="match status" value="2"/>
</dbReference>
<feature type="domain" description="ABC3 transporter permease C-terminal" evidence="9">
    <location>
        <begin position="749"/>
        <end position="865"/>
    </location>
</feature>
<feature type="transmembrane region" description="Helical" evidence="8">
    <location>
        <begin position="378"/>
        <end position="401"/>
    </location>
</feature>
<feature type="transmembrane region" description="Helical" evidence="8">
    <location>
        <begin position="798"/>
        <end position="819"/>
    </location>
</feature>
<feature type="transmembrane region" description="Helical" evidence="8">
    <location>
        <begin position="288"/>
        <end position="311"/>
    </location>
</feature>
<proteinExistence type="inferred from homology"/>
<evidence type="ECO:0000256" key="5">
    <source>
        <dbReference type="ARBA" id="ARBA00023136"/>
    </source>
</evidence>
<evidence type="ECO:0000256" key="8">
    <source>
        <dbReference type="SAM" id="Phobius"/>
    </source>
</evidence>
<name>A0A640SQ96_9ACTN</name>
<evidence type="ECO:0000256" key="7">
    <source>
        <dbReference type="SAM" id="MobiDB-lite"/>
    </source>
</evidence>
<evidence type="ECO:0000256" key="4">
    <source>
        <dbReference type="ARBA" id="ARBA00022989"/>
    </source>
</evidence>
<feature type="domain" description="MacB-like periplasmic core" evidence="10">
    <location>
        <begin position="514"/>
        <end position="714"/>
    </location>
</feature>
<evidence type="ECO:0000256" key="6">
    <source>
        <dbReference type="ARBA" id="ARBA00038076"/>
    </source>
</evidence>
<feature type="transmembrane region" description="Helical" evidence="8">
    <location>
        <begin position="514"/>
        <end position="536"/>
    </location>
</feature>
<accession>A0A640SQ96</accession>
<keyword evidence="3 8" id="KW-0812">Transmembrane</keyword>
<keyword evidence="12" id="KW-1185">Reference proteome</keyword>
<dbReference type="Pfam" id="PF02687">
    <property type="entry name" value="FtsX"/>
    <property type="match status" value="2"/>
</dbReference>
<dbReference type="InterPro" id="IPR025857">
    <property type="entry name" value="MacB_PCD"/>
</dbReference>
<dbReference type="GO" id="GO:0022857">
    <property type="term" value="F:transmembrane transporter activity"/>
    <property type="evidence" value="ECO:0007669"/>
    <property type="project" value="TreeGrafter"/>
</dbReference>
<evidence type="ECO:0000313" key="12">
    <source>
        <dbReference type="Proteomes" id="UP000430079"/>
    </source>
</evidence>
<organism evidence="11 12">
    <name type="scientific">Streptomyces glebosus</name>
    <dbReference type="NCBI Taxonomy" id="249580"/>
    <lineage>
        <taxon>Bacteria</taxon>
        <taxon>Bacillati</taxon>
        <taxon>Actinomycetota</taxon>
        <taxon>Actinomycetes</taxon>
        <taxon>Kitasatosporales</taxon>
        <taxon>Streptomycetaceae</taxon>
        <taxon>Streptomyces</taxon>
    </lineage>
</organism>
<feature type="domain" description="ABC3 transporter permease C-terminal" evidence="9">
    <location>
        <begin position="290"/>
        <end position="411"/>
    </location>
</feature>
<protein>
    <submittedName>
        <fullName evidence="11">ABC transporter</fullName>
    </submittedName>
</protein>
<feature type="transmembrane region" description="Helical" evidence="8">
    <location>
        <begin position="432"/>
        <end position="451"/>
    </location>
</feature>
<feature type="region of interest" description="Disordered" evidence="7">
    <location>
        <begin position="64"/>
        <end position="91"/>
    </location>
</feature>
<dbReference type="RefSeq" id="WP_190143918.1">
    <property type="nucleotide sequence ID" value="NZ_BLIO01000001.1"/>
</dbReference>
<evidence type="ECO:0000259" key="9">
    <source>
        <dbReference type="Pfam" id="PF02687"/>
    </source>
</evidence>
<keyword evidence="4 8" id="KW-1133">Transmembrane helix</keyword>
<dbReference type="InterPro" id="IPR003838">
    <property type="entry name" value="ABC3_permease_C"/>
</dbReference>
<feature type="transmembrane region" description="Helical" evidence="8">
    <location>
        <begin position="331"/>
        <end position="358"/>
    </location>
</feature>
<dbReference type="Proteomes" id="UP000430079">
    <property type="component" value="Unassembled WGS sequence"/>
</dbReference>
<feature type="transmembrane region" description="Helical" evidence="8">
    <location>
        <begin position="457"/>
        <end position="480"/>
    </location>
</feature>
<comment type="subcellular location">
    <subcellularLocation>
        <location evidence="1">Cell membrane</location>
        <topology evidence="1">Multi-pass membrane protein</topology>
    </subcellularLocation>
</comment>
<feature type="transmembrane region" description="Helical" evidence="8">
    <location>
        <begin position="745"/>
        <end position="770"/>
    </location>
</feature>
<evidence type="ECO:0000256" key="3">
    <source>
        <dbReference type="ARBA" id="ARBA00022692"/>
    </source>
</evidence>
<feature type="domain" description="MacB-like periplasmic core" evidence="10">
    <location>
        <begin position="17"/>
        <end position="255"/>
    </location>
</feature>
<evidence type="ECO:0000313" key="11">
    <source>
        <dbReference type="EMBL" id="GFE13599.1"/>
    </source>
</evidence>
<dbReference type="GO" id="GO:0005886">
    <property type="term" value="C:plasma membrane"/>
    <property type="evidence" value="ECO:0007669"/>
    <property type="project" value="UniProtKB-SubCell"/>
</dbReference>
<dbReference type="InterPro" id="IPR050250">
    <property type="entry name" value="Macrolide_Exporter_MacB"/>
</dbReference>
<keyword evidence="2" id="KW-1003">Cell membrane</keyword>
<dbReference type="PANTHER" id="PTHR30572:SF4">
    <property type="entry name" value="ABC TRANSPORTER PERMEASE YTRF"/>
    <property type="match status" value="1"/>
</dbReference>
<keyword evidence="5 8" id="KW-0472">Membrane</keyword>
<dbReference type="PANTHER" id="PTHR30572">
    <property type="entry name" value="MEMBRANE COMPONENT OF TRANSPORTER-RELATED"/>
    <property type="match status" value="1"/>
</dbReference>
<dbReference type="AlphaFoldDB" id="A0A640SQ96"/>
<evidence type="ECO:0000256" key="2">
    <source>
        <dbReference type="ARBA" id="ARBA00022475"/>
    </source>
</evidence>
<reference evidence="11 12" key="1">
    <citation type="submission" date="2019-12" db="EMBL/GenBank/DDBJ databases">
        <title>Whole genome shotgun sequence of Streptomyces hygroscopicus subsp. glebosus NBRC 13786.</title>
        <authorList>
            <person name="Ichikawa N."/>
            <person name="Kimura A."/>
            <person name="Kitahashi Y."/>
            <person name="Komaki H."/>
            <person name="Tamura T."/>
        </authorList>
    </citation>
    <scope>NUCLEOTIDE SEQUENCE [LARGE SCALE GENOMIC DNA]</scope>
    <source>
        <strain evidence="11 12">NBRC 13786</strain>
    </source>
</reference>
<sequence>MLRTALRNVLAHKARLLMTALAVLLGVAFVSGTLVFGDTVAHAFRSASAESLRGVAVSVRTAEAGTAPDTAGGGEAPAPDTAGNGDPRPTTALDTALARKIGQLPGVASVRPTVHGEATVAGKDGRPVSADSDRQHLATNYVPGKDGKDSHYPLTAGRGPAAADELALDARTAEKAGYRLGDTIRFALDGPVLTKKLVGVVSTDDPRVTAGGTLTLFDTRTAQQLFLHPGAFDELAVAARNGTDEHALTEQVRALLPAKGVQALSGADLAVEQSAQIARNTQSLTKTLLVFAGIALFVGAFLIANTFTMLIAQRSRDIALMRAVGASRRQVVRAVLIEAALLGLVASAAGFALGLGIATALRPLLNTTGAGLPDGPLVITPAAPLASLAVGVVVTVLAAWLPSRKAAKIAPVTALNSVDQAPPARALRVRNVLGTLLTGAGVLVMLYVSTLRTSKESNLMCAMLGSALTLGGVIVLAPMLSRPLITLAGKVTARLCGVSGKLAKENALRNPRRTAATASALMIGLALITGLTVGGYSAQRAMAKEATQGLTADYKVTNSTVRGLDKDTAAKIARIPGVAAAAPVTSAGLDTQGKYAVLTGTDPTAFGKAARLDVQAGSLRDLGSGKVAVSDAFARRTGLGVGDTLDAELGSGAATGRTQRKTLAVVAVYAKTRAADDALGTLADVLPYAGSQELEKVLVKAEPGKAAGLERKIRAALGDNPLLKVRSPEQLIQENNGPVTTVLNMLYGLLGMAVVIAVLGVVNTLAMSVFERTRELGMLRAIGLDRSGVKRMVRLESVVISLFGAVLGIATGTFLAWAGGGLTTSSMQEYEMVLPWGRLALFLALALAIGVLAAIWPARRAAGLNMLRAIQPR</sequence>
<evidence type="ECO:0000259" key="10">
    <source>
        <dbReference type="Pfam" id="PF12704"/>
    </source>
</evidence>